<proteinExistence type="predicted"/>
<evidence type="ECO:0000313" key="1">
    <source>
        <dbReference type="EMBL" id="TVM16344.1"/>
    </source>
</evidence>
<keyword evidence="2" id="KW-1185">Reference proteome</keyword>
<sequence length="97" mass="10505">MAYIDAGAGEYPTSPLHSVLVNKELGRSLWGTDELPGEPELERFHAQIADALARAEGFPHEPAVLTLPAHRSGKDVRCELRYKPLGHVAGLCLDFAG</sequence>
<dbReference type="Proteomes" id="UP000448292">
    <property type="component" value="Unassembled WGS sequence"/>
</dbReference>
<evidence type="ECO:0000313" key="2">
    <source>
        <dbReference type="Proteomes" id="UP000448292"/>
    </source>
</evidence>
<comment type="caution">
    <text evidence="1">The sequence shown here is derived from an EMBL/GenBank/DDBJ whole genome shotgun (WGS) entry which is preliminary data.</text>
</comment>
<accession>A0A7M3MCV2</accession>
<name>A0A7M3MCV2_9BACT</name>
<dbReference type="OrthoDB" id="9867964at2"/>
<dbReference type="AlphaFoldDB" id="A0A7M3MCV2"/>
<protein>
    <submittedName>
        <fullName evidence="1">Uncharacterized protein</fullName>
    </submittedName>
</protein>
<dbReference type="RefSeq" id="WP_144303469.1">
    <property type="nucleotide sequence ID" value="NZ_QMIE01000011.1"/>
</dbReference>
<dbReference type="EMBL" id="QMIE01000011">
    <property type="protein sequence ID" value="TVM16344.1"/>
    <property type="molecule type" value="Genomic_DNA"/>
</dbReference>
<organism evidence="1 2">
    <name type="scientific">Oceanidesulfovibrio indonesiensis</name>
    <dbReference type="NCBI Taxonomy" id="54767"/>
    <lineage>
        <taxon>Bacteria</taxon>
        <taxon>Pseudomonadati</taxon>
        <taxon>Thermodesulfobacteriota</taxon>
        <taxon>Desulfovibrionia</taxon>
        <taxon>Desulfovibrionales</taxon>
        <taxon>Desulfovibrionaceae</taxon>
        <taxon>Oceanidesulfovibrio</taxon>
    </lineage>
</organism>
<gene>
    <name evidence="1" type="ORF">DPQ33_12005</name>
</gene>
<reference evidence="1 2" key="1">
    <citation type="submission" date="2018-06" db="EMBL/GenBank/DDBJ databases">
        <title>Complete genome of Desulfovibrio indonesiensis P37SLT.</title>
        <authorList>
            <person name="Crispim J.S."/>
            <person name="Vidigal P.M.P."/>
            <person name="Silva L.C.F."/>
            <person name="Laguardia C.N."/>
            <person name="Araujo L.C."/>
            <person name="Dias R.S."/>
            <person name="Sousa M.P."/>
            <person name="Paula S.O."/>
            <person name="Silva C."/>
        </authorList>
    </citation>
    <scope>NUCLEOTIDE SEQUENCE [LARGE SCALE GENOMIC DNA]</scope>
    <source>
        <strain evidence="1 2">P37SLT</strain>
    </source>
</reference>